<evidence type="ECO:0000313" key="4">
    <source>
        <dbReference type="Proteomes" id="UP000615326"/>
    </source>
</evidence>
<evidence type="ECO:0000259" key="2">
    <source>
        <dbReference type="PROSITE" id="PS50531"/>
    </source>
</evidence>
<proteinExistence type="predicted"/>
<comment type="caution">
    <text evidence="3">The sequence shown here is derived from an EMBL/GenBank/DDBJ whole genome shotgun (WGS) entry which is preliminary data.</text>
</comment>
<organism evidence="3 4">
    <name type="scientific">Acetobacter fallax</name>
    <dbReference type="NCBI Taxonomy" id="1737473"/>
    <lineage>
        <taxon>Bacteria</taxon>
        <taxon>Pseudomonadati</taxon>
        <taxon>Pseudomonadota</taxon>
        <taxon>Alphaproteobacteria</taxon>
        <taxon>Acetobacterales</taxon>
        <taxon>Acetobacteraceae</taxon>
        <taxon>Acetobacter</taxon>
    </lineage>
</organism>
<gene>
    <name evidence="3" type="ORF">GOB84_18535</name>
</gene>
<keyword evidence="1" id="KW-0472">Membrane</keyword>
<feature type="domain" description="HTH IS21-type" evidence="2">
    <location>
        <begin position="30"/>
        <end position="92"/>
    </location>
</feature>
<dbReference type="PROSITE" id="PS50531">
    <property type="entry name" value="HTH_IS21"/>
    <property type="match status" value="1"/>
</dbReference>
<evidence type="ECO:0000313" key="3">
    <source>
        <dbReference type="EMBL" id="NHO34456.1"/>
    </source>
</evidence>
<dbReference type="EMBL" id="WOSW01000104">
    <property type="protein sequence ID" value="NHO34456.1"/>
    <property type="molecule type" value="Genomic_DNA"/>
</dbReference>
<dbReference type="RefSeq" id="WP_173578847.1">
    <property type="nucleotide sequence ID" value="NZ_WOSW01000104.1"/>
</dbReference>
<protein>
    <recommendedName>
        <fullName evidence="2">HTH IS21-type domain-containing protein</fullName>
    </recommendedName>
</protein>
<evidence type="ECO:0000256" key="1">
    <source>
        <dbReference type="SAM" id="Phobius"/>
    </source>
</evidence>
<name>A0ABX0KEA8_9PROT</name>
<reference evidence="3 4" key="1">
    <citation type="journal article" date="2020" name="Int. J. Syst. Evol. Microbiol.">
        <title>Novel acetic acid bacteria from cider fermentations: Acetobacter conturbans sp. nov. and Acetobacter fallax sp. nov.</title>
        <authorList>
            <person name="Sombolestani A.S."/>
            <person name="Cleenwerck I."/>
            <person name="Cnockaert M."/>
            <person name="Borremans W."/>
            <person name="Wieme A.D."/>
            <person name="De Vuyst L."/>
            <person name="Vandamme P."/>
        </authorList>
    </citation>
    <scope>NUCLEOTIDE SEQUENCE [LARGE SCALE GENOMIC DNA]</scope>
    <source>
        <strain evidence="3 4">LMG 1637</strain>
    </source>
</reference>
<keyword evidence="1" id="KW-0812">Transmembrane</keyword>
<dbReference type="Proteomes" id="UP000615326">
    <property type="component" value="Unassembled WGS sequence"/>
</dbReference>
<keyword evidence="4" id="KW-1185">Reference proteome</keyword>
<feature type="transmembrane region" description="Helical" evidence="1">
    <location>
        <begin position="13"/>
        <end position="34"/>
    </location>
</feature>
<sequence>MLNASEALTHVETLTSCFFGGAAGVLGLALLSVIRRWNFREQVLICLIARRTGLSRNTIRKYLQSDRVEPMFRVSARASKLDLFAERLSTWLRTESRKPRRQKRNGQQFYADLVSPRYDEALLAGCCLCADMAGGFPPPSAGIRPQRFCASGICGRVTV</sequence>
<dbReference type="InterPro" id="IPR017894">
    <property type="entry name" value="HTH_IS21_transposase_type"/>
</dbReference>
<keyword evidence="1" id="KW-1133">Transmembrane helix</keyword>
<accession>A0ABX0KEA8</accession>